<reference evidence="3" key="1">
    <citation type="journal article" date="2005" name="Nature">
        <title>The map-based sequence of the rice genome.</title>
        <authorList>
            <consortium name="International rice genome sequencing project (IRGSP)"/>
            <person name="Matsumoto T."/>
            <person name="Wu J."/>
            <person name="Kanamori H."/>
            <person name="Katayose Y."/>
            <person name="Fujisawa M."/>
            <person name="Namiki N."/>
            <person name="Mizuno H."/>
            <person name="Yamamoto K."/>
            <person name="Antonio B.A."/>
            <person name="Baba T."/>
            <person name="Sakata K."/>
            <person name="Nagamura Y."/>
            <person name="Aoki H."/>
            <person name="Arikawa K."/>
            <person name="Arita K."/>
            <person name="Bito T."/>
            <person name="Chiden Y."/>
            <person name="Fujitsuka N."/>
            <person name="Fukunaka R."/>
            <person name="Hamada M."/>
            <person name="Harada C."/>
            <person name="Hayashi A."/>
            <person name="Hijishita S."/>
            <person name="Honda M."/>
            <person name="Hosokawa S."/>
            <person name="Ichikawa Y."/>
            <person name="Idonuma A."/>
            <person name="Iijima M."/>
            <person name="Ikeda M."/>
            <person name="Ikeno M."/>
            <person name="Ito K."/>
            <person name="Ito S."/>
            <person name="Ito T."/>
            <person name="Ito Y."/>
            <person name="Ito Y."/>
            <person name="Iwabuchi A."/>
            <person name="Kamiya K."/>
            <person name="Karasawa W."/>
            <person name="Kurita K."/>
            <person name="Katagiri S."/>
            <person name="Kikuta A."/>
            <person name="Kobayashi H."/>
            <person name="Kobayashi N."/>
            <person name="Machita K."/>
            <person name="Maehara T."/>
            <person name="Masukawa M."/>
            <person name="Mizubayashi T."/>
            <person name="Mukai Y."/>
            <person name="Nagasaki H."/>
            <person name="Nagata Y."/>
            <person name="Naito S."/>
            <person name="Nakashima M."/>
            <person name="Nakama Y."/>
            <person name="Nakamichi Y."/>
            <person name="Nakamura M."/>
            <person name="Meguro A."/>
            <person name="Negishi M."/>
            <person name="Ohta I."/>
            <person name="Ohta T."/>
            <person name="Okamoto M."/>
            <person name="Ono N."/>
            <person name="Saji S."/>
            <person name="Sakaguchi M."/>
            <person name="Sakai K."/>
            <person name="Shibata M."/>
            <person name="Shimokawa T."/>
            <person name="Song J."/>
            <person name="Takazaki Y."/>
            <person name="Terasawa K."/>
            <person name="Tsugane M."/>
            <person name="Tsuji K."/>
            <person name="Ueda S."/>
            <person name="Waki K."/>
            <person name="Yamagata H."/>
            <person name="Yamamoto M."/>
            <person name="Yamamoto S."/>
            <person name="Yamane H."/>
            <person name="Yoshiki S."/>
            <person name="Yoshihara R."/>
            <person name="Yukawa K."/>
            <person name="Zhong H."/>
            <person name="Yano M."/>
            <person name="Yuan Q."/>
            <person name="Ouyang S."/>
            <person name="Liu J."/>
            <person name="Jones K.M."/>
            <person name="Gansberger K."/>
            <person name="Moffat K."/>
            <person name="Hill J."/>
            <person name="Bera J."/>
            <person name="Fadrosh D."/>
            <person name="Jin S."/>
            <person name="Johri S."/>
            <person name="Kim M."/>
            <person name="Overton L."/>
            <person name="Reardon M."/>
            <person name="Tsitrin T."/>
            <person name="Vuong H."/>
            <person name="Weaver B."/>
            <person name="Ciecko A."/>
            <person name="Tallon L."/>
            <person name="Jackson J."/>
            <person name="Pai G."/>
            <person name="Aken S.V."/>
            <person name="Utterback T."/>
            <person name="Reidmuller S."/>
            <person name="Feldblyum T."/>
            <person name="Hsiao J."/>
            <person name="Zismann V."/>
            <person name="Iobst S."/>
            <person name="de Vazeille A.R."/>
            <person name="Buell C.R."/>
            <person name="Ying K."/>
            <person name="Li Y."/>
            <person name="Lu T."/>
            <person name="Huang Y."/>
            <person name="Zhao Q."/>
            <person name="Feng Q."/>
            <person name="Zhang L."/>
            <person name="Zhu J."/>
            <person name="Weng Q."/>
            <person name="Mu J."/>
            <person name="Lu Y."/>
            <person name="Fan D."/>
            <person name="Liu Y."/>
            <person name="Guan J."/>
            <person name="Zhang Y."/>
            <person name="Yu S."/>
            <person name="Liu X."/>
            <person name="Zhang Y."/>
            <person name="Hong G."/>
            <person name="Han B."/>
            <person name="Choisne N."/>
            <person name="Demange N."/>
            <person name="Orjeda G."/>
            <person name="Samain S."/>
            <person name="Cattolico L."/>
            <person name="Pelletier E."/>
            <person name="Couloux A."/>
            <person name="Segurens B."/>
            <person name="Wincker P."/>
            <person name="D'Hont A."/>
            <person name="Scarpelli C."/>
            <person name="Weissenbach J."/>
            <person name="Salanoubat M."/>
            <person name="Quetier F."/>
            <person name="Yu Y."/>
            <person name="Kim H.R."/>
            <person name="Rambo T."/>
            <person name="Currie J."/>
            <person name="Collura K."/>
            <person name="Luo M."/>
            <person name="Yang T."/>
            <person name="Ammiraju J.S.S."/>
            <person name="Engler F."/>
            <person name="Soderlund C."/>
            <person name="Wing R.A."/>
            <person name="Palmer L.E."/>
            <person name="de la Bastide M."/>
            <person name="Spiegel L."/>
            <person name="Nascimento L."/>
            <person name="Zutavern T."/>
            <person name="O'Shaughnessy A."/>
            <person name="Dike S."/>
            <person name="Dedhia N."/>
            <person name="Preston R."/>
            <person name="Balija V."/>
            <person name="McCombie W.R."/>
            <person name="Chow T."/>
            <person name="Chen H."/>
            <person name="Chung M."/>
            <person name="Chen C."/>
            <person name="Shaw J."/>
            <person name="Wu H."/>
            <person name="Hsiao K."/>
            <person name="Chao Y."/>
            <person name="Chu M."/>
            <person name="Cheng C."/>
            <person name="Hour A."/>
            <person name="Lee P."/>
            <person name="Lin S."/>
            <person name="Lin Y."/>
            <person name="Liou J."/>
            <person name="Liu S."/>
            <person name="Hsing Y."/>
            <person name="Raghuvanshi S."/>
            <person name="Mohanty A."/>
            <person name="Bharti A.K."/>
            <person name="Gaur A."/>
            <person name="Gupta V."/>
            <person name="Kumar D."/>
            <person name="Ravi V."/>
            <person name="Vij S."/>
            <person name="Kapur A."/>
            <person name="Khurana P."/>
            <person name="Khurana P."/>
            <person name="Khurana J.P."/>
            <person name="Tyagi A.K."/>
            <person name="Gaikwad K."/>
            <person name="Singh A."/>
            <person name="Dalal V."/>
            <person name="Srivastava S."/>
            <person name="Dixit A."/>
            <person name="Pal A.K."/>
            <person name="Ghazi I.A."/>
            <person name="Yadav M."/>
            <person name="Pandit A."/>
            <person name="Bhargava A."/>
            <person name="Sureshbabu K."/>
            <person name="Batra K."/>
            <person name="Sharma T.R."/>
            <person name="Mohapatra T."/>
            <person name="Singh N.K."/>
            <person name="Messing J."/>
            <person name="Nelson A.B."/>
            <person name="Fuks G."/>
            <person name="Kavchok S."/>
            <person name="Keizer G."/>
            <person name="Linton E."/>
            <person name="Llaca V."/>
            <person name="Song R."/>
            <person name="Tanyolac B."/>
            <person name="Young S."/>
            <person name="Ho-Il K."/>
            <person name="Hahn J.H."/>
            <person name="Sangsakoo G."/>
            <person name="Vanavichit A."/>
            <person name="de Mattos Luiz.A.T."/>
            <person name="Zimmer P.D."/>
            <person name="Malone G."/>
            <person name="Dellagostin O."/>
            <person name="de Oliveira A.C."/>
            <person name="Bevan M."/>
            <person name="Bancroft I."/>
            <person name="Minx P."/>
            <person name="Cordum H."/>
            <person name="Wilson R."/>
            <person name="Cheng Z."/>
            <person name="Jin W."/>
            <person name="Jiang J."/>
            <person name="Leong S.A."/>
            <person name="Iwama H."/>
            <person name="Gojobori T."/>
            <person name="Itoh T."/>
            <person name="Niimura Y."/>
            <person name="Fujii Y."/>
            <person name="Habara T."/>
            <person name="Sakai H."/>
            <person name="Sato Y."/>
            <person name="Wilson G."/>
            <person name="Kumar K."/>
            <person name="McCouch S."/>
            <person name="Juretic N."/>
            <person name="Hoen D."/>
            <person name="Wright S."/>
            <person name="Bruskiewich R."/>
            <person name="Bureau T."/>
            <person name="Miyao A."/>
            <person name="Hirochika H."/>
            <person name="Nishikawa T."/>
            <person name="Kadowaki K."/>
            <person name="Sugiura M."/>
            <person name="Burr B."/>
            <person name="Sasaki T."/>
        </authorList>
    </citation>
    <scope>NUCLEOTIDE SEQUENCE [LARGE SCALE GENOMIC DNA]</scope>
    <source>
        <strain evidence="3">cv. Nipponbare</strain>
    </source>
</reference>
<feature type="compositionally biased region" description="Basic and acidic residues" evidence="1">
    <location>
        <begin position="82"/>
        <end position="106"/>
    </location>
</feature>
<feature type="compositionally biased region" description="Basic residues" evidence="1">
    <location>
        <begin position="1"/>
        <end position="18"/>
    </location>
</feature>
<dbReference type="Proteomes" id="UP000000763">
    <property type="component" value="Chromosome 7"/>
</dbReference>
<evidence type="ECO:0000313" key="3">
    <source>
        <dbReference type="Proteomes" id="UP000000763"/>
    </source>
</evidence>
<protein>
    <submittedName>
        <fullName evidence="2">Uncharacterized protein</fullName>
    </submittedName>
</protein>
<organism evidence="2 3">
    <name type="scientific">Oryza sativa subsp. japonica</name>
    <name type="common">Rice</name>
    <dbReference type="NCBI Taxonomy" id="39947"/>
    <lineage>
        <taxon>Eukaryota</taxon>
        <taxon>Viridiplantae</taxon>
        <taxon>Streptophyta</taxon>
        <taxon>Embryophyta</taxon>
        <taxon>Tracheophyta</taxon>
        <taxon>Spermatophyta</taxon>
        <taxon>Magnoliopsida</taxon>
        <taxon>Liliopsida</taxon>
        <taxon>Poales</taxon>
        <taxon>Poaceae</taxon>
        <taxon>BOP clade</taxon>
        <taxon>Oryzoideae</taxon>
        <taxon>Oryzeae</taxon>
        <taxon>Oryzinae</taxon>
        <taxon>Oryza</taxon>
        <taxon>Oryza sativa</taxon>
    </lineage>
</organism>
<gene>
    <name evidence="2" type="primary">OSJNBa0081K20.12</name>
</gene>
<accession>Q6Z4K8</accession>
<name>Q6Z4K8_ORYSJ</name>
<evidence type="ECO:0000256" key="1">
    <source>
        <dbReference type="SAM" id="MobiDB-lite"/>
    </source>
</evidence>
<evidence type="ECO:0000313" key="2">
    <source>
        <dbReference type="EMBL" id="BAC83832.1"/>
    </source>
</evidence>
<dbReference type="AlphaFoldDB" id="Q6Z4K8"/>
<sequence>MERRMLKHRQAVSKRRSVHEKTDVEQAKDRATRAQEKTRSNVEEERRRPMADGQDHEQAGWAEELDDDRKEQVSGGPVKVLGDGRKSGRMSGDDWRAGTRANDGRARGRASSGAARAHVVRPSKWVEIIHSILMDALNPDL</sequence>
<feature type="compositionally biased region" description="Basic and acidic residues" evidence="1">
    <location>
        <begin position="19"/>
        <end position="58"/>
    </location>
</feature>
<dbReference type="EMBL" id="AP005171">
    <property type="protein sequence ID" value="BAC83832.1"/>
    <property type="molecule type" value="Genomic_DNA"/>
</dbReference>
<feature type="region of interest" description="Disordered" evidence="1">
    <location>
        <begin position="1"/>
        <end position="119"/>
    </location>
</feature>
<proteinExistence type="predicted"/>
<reference evidence="3" key="2">
    <citation type="journal article" date="2008" name="Nucleic Acids Res.">
        <title>The rice annotation project database (RAP-DB): 2008 update.</title>
        <authorList>
            <consortium name="The rice annotation project (RAP)"/>
        </authorList>
    </citation>
    <scope>GENOME REANNOTATION</scope>
    <source>
        <strain evidence="3">cv. Nipponbare</strain>
    </source>
</reference>